<comment type="subunit">
    <text evidence="3">Homodimer.</text>
</comment>
<dbReference type="SUPFAM" id="SSF55399">
    <property type="entry name" value="Subtilisin inhibitor"/>
    <property type="match status" value="1"/>
</dbReference>
<sequence length="286" mass="28759">MRRPHRGLTRTFVVTGAVATLSLAAVATVTFGAVGALFPSAPPSAGAAPDAISPGTPPDAALGTPWDGSGAEWHGPGVPWDGPARGPRYGSGGGPRYESDGGPRYGSGGGPRDGSAGAQPDGSAGTAPDGTSVGDTPQRRPAPDGPMALPAPPGKGALPSASAFHPFPGGPPPDSTTSAQGKGVSRALLLTIARGESVTPADRIAFLQCGPLGGTHARASEACRLLDPVSGDITDLKPSRDTGCAKQYDPITVSASGLWDGNHMWFERTFGNHCELTAYTGAVFNF</sequence>
<dbReference type="AlphaFoldDB" id="A0A367FS07"/>
<evidence type="ECO:0000256" key="4">
    <source>
        <dbReference type="ARBA" id="ARBA00022525"/>
    </source>
</evidence>
<dbReference type="OrthoDB" id="4567948at2"/>
<keyword evidence="4" id="KW-0964">Secreted</keyword>
<evidence type="ECO:0000259" key="10">
    <source>
        <dbReference type="Pfam" id="PF00720"/>
    </source>
</evidence>
<dbReference type="Proteomes" id="UP000253094">
    <property type="component" value="Unassembled WGS sequence"/>
</dbReference>
<keyword evidence="5 8" id="KW-0646">Protease inhibitor</keyword>
<gene>
    <name evidence="11" type="ORF">DQ384_07745</name>
</gene>
<dbReference type="GO" id="GO:0005576">
    <property type="term" value="C:extracellular region"/>
    <property type="evidence" value="ECO:0007669"/>
    <property type="project" value="UniProtKB-SubCell"/>
</dbReference>
<feature type="region of interest" description="Disordered" evidence="9">
    <location>
        <begin position="42"/>
        <end position="182"/>
    </location>
</feature>
<comment type="subcellular location">
    <subcellularLocation>
        <location evidence="1">Secreted</location>
    </subcellularLocation>
</comment>
<dbReference type="PRINTS" id="PR00294">
    <property type="entry name" value="SSBTLNINHBTR"/>
</dbReference>
<evidence type="ECO:0000313" key="12">
    <source>
        <dbReference type="Proteomes" id="UP000253094"/>
    </source>
</evidence>
<dbReference type="GO" id="GO:0004867">
    <property type="term" value="F:serine-type endopeptidase inhibitor activity"/>
    <property type="evidence" value="ECO:0007669"/>
    <property type="project" value="UniProtKB-KW"/>
</dbReference>
<keyword evidence="7" id="KW-1015">Disulfide bond</keyword>
<evidence type="ECO:0000256" key="2">
    <source>
        <dbReference type="ARBA" id="ARBA00010472"/>
    </source>
</evidence>
<organism evidence="11 12">
    <name type="scientific">Sphaerisporangium album</name>
    <dbReference type="NCBI Taxonomy" id="509200"/>
    <lineage>
        <taxon>Bacteria</taxon>
        <taxon>Bacillati</taxon>
        <taxon>Actinomycetota</taxon>
        <taxon>Actinomycetes</taxon>
        <taxon>Streptosporangiales</taxon>
        <taxon>Streptosporangiaceae</taxon>
        <taxon>Sphaerisporangium</taxon>
    </lineage>
</organism>
<proteinExistence type="inferred from homology"/>
<evidence type="ECO:0000256" key="7">
    <source>
        <dbReference type="ARBA" id="ARBA00023157"/>
    </source>
</evidence>
<dbReference type="InterPro" id="IPR000691">
    <property type="entry name" value="Prot_inh_I16_SSI"/>
</dbReference>
<feature type="compositionally biased region" description="Low complexity" evidence="9">
    <location>
        <begin position="154"/>
        <end position="163"/>
    </location>
</feature>
<dbReference type="EMBL" id="QOIL01000003">
    <property type="protein sequence ID" value="RCG32375.1"/>
    <property type="molecule type" value="Genomic_DNA"/>
</dbReference>
<evidence type="ECO:0000256" key="3">
    <source>
        <dbReference type="ARBA" id="ARBA00011738"/>
    </source>
</evidence>
<comment type="caution">
    <text evidence="11">The sequence shown here is derived from an EMBL/GenBank/DDBJ whole genome shotgun (WGS) entry which is preliminary data.</text>
</comment>
<evidence type="ECO:0000256" key="5">
    <source>
        <dbReference type="ARBA" id="ARBA00022690"/>
    </source>
</evidence>
<keyword evidence="12" id="KW-1185">Reference proteome</keyword>
<protein>
    <recommendedName>
        <fullName evidence="10">Subtilisin inhibitor domain-containing protein</fullName>
    </recommendedName>
</protein>
<feature type="compositionally biased region" description="Low complexity" evidence="9">
    <location>
        <begin position="42"/>
        <end position="54"/>
    </location>
</feature>
<name>A0A367FS07_9ACTN</name>
<feature type="domain" description="Subtilisin inhibitor" evidence="10">
    <location>
        <begin position="187"/>
        <end position="272"/>
    </location>
</feature>
<evidence type="ECO:0000256" key="8">
    <source>
        <dbReference type="RuleBase" id="RU003471"/>
    </source>
</evidence>
<keyword evidence="6 8" id="KW-0722">Serine protease inhibitor</keyword>
<comment type="similarity">
    <text evidence="2 8">Belongs to the protease inhibitor I16 (SSI) family.</text>
</comment>
<dbReference type="InterPro" id="IPR023549">
    <property type="entry name" value="Subtilisin_inhibitor"/>
</dbReference>
<evidence type="ECO:0000256" key="6">
    <source>
        <dbReference type="ARBA" id="ARBA00022900"/>
    </source>
</evidence>
<feature type="compositionally biased region" description="Gly residues" evidence="9">
    <location>
        <begin position="103"/>
        <end position="112"/>
    </location>
</feature>
<evidence type="ECO:0000313" key="11">
    <source>
        <dbReference type="EMBL" id="RCG32375.1"/>
    </source>
</evidence>
<evidence type="ECO:0000256" key="1">
    <source>
        <dbReference type="ARBA" id="ARBA00004613"/>
    </source>
</evidence>
<dbReference type="Gene3D" id="3.30.350.10">
    <property type="entry name" value="Subtilisin inhibitor-like"/>
    <property type="match status" value="1"/>
</dbReference>
<evidence type="ECO:0000256" key="9">
    <source>
        <dbReference type="SAM" id="MobiDB-lite"/>
    </source>
</evidence>
<reference evidence="11 12" key="1">
    <citation type="submission" date="2018-06" db="EMBL/GenBank/DDBJ databases">
        <title>Sphaerisporangium craniellae sp. nov., isolated from a marine sponge in the South China Sea.</title>
        <authorList>
            <person name="Li L."/>
        </authorList>
    </citation>
    <scope>NUCLEOTIDE SEQUENCE [LARGE SCALE GENOMIC DNA]</scope>
    <source>
        <strain evidence="11 12">CCTCC AA 208026</strain>
    </source>
</reference>
<dbReference type="InterPro" id="IPR036819">
    <property type="entry name" value="Subtilisin_inhibitor-like_sf"/>
</dbReference>
<dbReference type="Pfam" id="PF00720">
    <property type="entry name" value="SSI"/>
    <property type="match status" value="1"/>
</dbReference>
<accession>A0A367FS07</accession>